<dbReference type="GO" id="GO:0043546">
    <property type="term" value="F:molybdopterin cofactor binding"/>
    <property type="evidence" value="ECO:0007669"/>
    <property type="project" value="TreeGrafter"/>
</dbReference>
<keyword evidence="18" id="KW-0812">Transmembrane</keyword>
<comment type="catalytic activity">
    <reaction evidence="15">
        <text>nitrite + NADP(+) + H2O = nitrate + NADPH + H(+)</text>
        <dbReference type="Rhea" id="RHEA:19061"/>
        <dbReference type="ChEBI" id="CHEBI:15377"/>
        <dbReference type="ChEBI" id="CHEBI:15378"/>
        <dbReference type="ChEBI" id="CHEBI:16301"/>
        <dbReference type="ChEBI" id="CHEBI:17632"/>
        <dbReference type="ChEBI" id="CHEBI:57783"/>
        <dbReference type="ChEBI" id="CHEBI:58349"/>
        <dbReference type="EC" id="1.7.1.3"/>
    </reaction>
</comment>
<feature type="region of interest" description="Disordered" evidence="17">
    <location>
        <begin position="473"/>
        <end position="493"/>
    </location>
</feature>
<comment type="cofactor">
    <cofactor evidence="1">
        <name>Mo-molybdopterin</name>
        <dbReference type="ChEBI" id="CHEBI:71302"/>
    </cofactor>
</comment>
<feature type="compositionally biased region" description="Low complexity" evidence="17">
    <location>
        <begin position="126"/>
        <end position="137"/>
    </location>
</feature>
<keyword evidence="9" id="KW-0500">Molybdenum</keyword>
<dbReference type="CDD" id="cd02111">
    <property type="entry name" value="eukary_SO_Moco"/>
    <property type="match status" value="1"/>
</dbReference>
<dbReference type="OrthoDB" id="10051395at2759"/>
<evidence type="ECO:0000259" key="19">
    <source>
        <dbReference type="PROSITE" id="PS50255"/>
    </source>
</evidence>
<dbReference type="Gene3D" id="2.60.40.650">
    <property type="match status" value="1"/>
</dbReference>
<dbReference type="InterPro" id="IPR008335">
    <property type="entry name" value="Mopterin_OxRdtase_euk"/>
</dbReference>
<dbReference type="InterPro" id="IPR036400">
    <property type="entry name" value="Cyt_B5-like_heme/steroid_sf"/>
</dbReference>
<dbReference type="eggNOG" id="KOG0535">
    <property type="taxonomic scope" value="Eukaryota"/>
</dbReference>
<dbReference type="PANTHER" id="PTHR19372:SF7">
    <property type="entry name" value="SULFITE OXIDASE, MITOCHONDRIAL"/>
    <property type="match status" value="1"/>
</dbReference>
<evidence type="ECO:0000256" key="7">
    <source>
        <dbReference type="ARBA" id="ARBA00012673"/>
    </source>
</evidence>
<dbReference type="SUPFAM" id="SSF56524">
    <property type="entry name" value="Oxidoreductase molybdopterin-binding domain"/>
    <property type="match status" value="1"/>
</dbReference>
<dbReference type="PRINTS" id="PR00363">
    <property type="entry name" value="CYTOCHROMEB5"/>
</dbReference>
<evidence type="ECO:0000256" key="8">
    <source>
        <dbReference type="ARBA" id="ARBA00015499"/>
    </source>
</evidence>
<dbReference type="PROSITE" id="PS50255">
    <property type="entry name" value="CYTOCHROME_B5_2"/>
    <property type="match status" value="1"/>
</dbReference>
<dbReference type="Gene3D" id="3.10.120.10">
    <property type="entry name" value="Cytochrome b5-like heme/steroid binding domain"/>
    <property type="match status" value="1"/>
</dbReference>
<reference evidence="20 21" key="2">
    <citation type="submission" date="2016-05" db="EMBL/GenBank/DDBJ databases">
        <title>Lineage-specific infection strategies underlie the spectrum of fungal disease in amphibians.</title>
        <authorList>
            <person name="Cuomo C.A."/>
            <person name="Farrer R.A."/>
            <person name="James T."/>
            <person name="Longcore J."/>
            <person name="Birren B."/>
        </authorList>
    </citation>
    <scope>NUCLEOTIDE SEQUENCE [LARGE SCALE GENOMIC DNA]</scope>
    <source>
        <strain evidence="20 21">JEL423</strain>
    </source>
</reference>
<gene>
    <name evidence="20" type="ORF">BDEG_21357</name>
</gene>
<organism evidence="20 21">
    <name type="scientific">Batrachochytrium dendrobatidis (strain JEL423)</name>
    <dbReference type="NCBI Taxonomy" id="403673"/>
    <lineage>
        <taxon>Eukaryota</taxon>
        <taxon>Fungi</taxon>
        <taxon>Fungi incertae sedis</taxon>
        <taxon>Chytridiomycota</taxon>
        <taxon>Chytridiomycota incertae sedis</taxon>
        <taxon>Chytridiomycetes</taxon>
        <taxon>Rhizophydiales</taxon>
        <taxon>Rhizophydiales incertae sedis</taxon>
        <taxon>Batrachochytrium</taxon>
    </lineage>
</organism>
<evidence type="ECO:0000256" key="6">
    <source>
        <dbReference type="ARBA" id="ARBA00012505"/>
    </source>
</evidence>
<dbReference type="GO" id="GO:0006790">
    <property type="term" value="P:sulfur compound metabolic process"/>
    <property type="evidence" value="ECO:0007669"/>
    <property type="project" value="TreeGrafter"/>
</dbReference>
<keyword evidence="11" id="KW-0479">Metal-binding</keyword>
<dbReference type="AlphaFoldDB" id="A0A177WC53"/>
<proteinExistence type="predicted"/>
<evidence type="ECO:0000256" key="5">
    <source>
        <dbReference type="ARBA" id="ARBA00004971"/>
    </source>
</evidence>
<dbReference type="EMBL" id="DS022300">
    <property type="protein sequence ID" value="OAJ37322.1"/>
    <property type="molecule type" value="Genomic_DNA"/>
</dbReference>
<dbReference type="GO" id="GO:0050464">
    <property type="term" value="F:nitrate reductase (NADPH) activity"/>
    <property type="evidence" value="ECO:0007669"/>
    <property type="project" value="UniProtKB-EC"/>
</dbReference>
<evidence type="ECO:0000256" key="12">
    <source>
        <dbReference type="ARBA" id="ARBA00023002"/>
    </source>
</evidence>
<comment type="subcellular location">
    <subcellularLocation>
        <location evidence="3">Mitochondrion intermembrane space</location>
    </subcellularLocation>
</comment>
<dbReference type="GO" id="GO:0020037">
    <property type="term" value="F:heme binding"/>
    <property type="evidence" value="ECO:0007669"/>
    <property type="project" value="InterPro"/>
</dbReference>
<evidence type="ECO:0000256" key="14">
    <source>
        <dbReference type="ARBA" id="ARBA00023128"/>
    </source>
</evidence>
<evidence type="ECO:0000256" key="2">
    <source>
        <dbReference type="ARBA" id="ARBA00001970"/>
    </source>
</evidence>
<dbReference type="SMART" id="SM01117">
    <property type="entry name" value="Cyt-b5"/>
    <property type="match status" value="1"/>
</dbReference>
<dbReference type="eggNOG" id="KOG4576">
    <property type="taxonomic scope" value="Eukaryota"/>
</dbReference>
<evidence type="ECO:0000256" key="1">
    <source>
        <dbReference type="ARBA" id="ARBA00001924"/>
    </source>
</evidence>
<feature type="domain" description="Cytochrome b5 heme-binding" evidence="19">
    <location>
        <begin position="152"/>
        <end position="230"/>
    </location>
</feature>
<dbReference type="InterPro" id="IPR014756">
    <property type="entry name" value="Ig_E-set"/>
</dbReference>
<dbReference type="Gene3D" id="3.90.420.10">
    <property type="entry name" value="Oxidoreductase, molybdopterin-binding domain"/>
    <property type="match status" value="1"/>
</dbReference>
<evidence type="ECO:0000256" key="13">
    <source>
        <dbReference type="ARBA" id="ARBA00023004"/>
    </source>
</evidence>
<evidence type="ECO:0000256" key="4">
    <source>
        <dbReference type="ARBA" id="ARBA00004678"/>
    </source>
</evidence>
<dbReference type="EC" id="1.7.1.3" evidence="7"/>
<dbReference type="PROSITE" id="PS00191">
    <property type="entry name" value="CYTOCHROME_B5_1"/>
    <property type="match status" value="1"/>
</dbReference>
<feature type="compositionally biased region" description="Polar residues" evidence="17">
    <location>
        <begin position="482"/>
        <end position="493"/>
    </location>
</feature>
<keyword evidence="18" id="KW-0472">Membrane</keyword>
<evidence type="ECO:0000256" key="18">
    <source>
        <dbReference type="SAM" id="Phobius"/>
    </source>
</evidence>
<keyword evidence="14" id="KW-0496">Mitochondrion</keyword>
<sequence length="633" mass="69930">MNTSLACSIQKATLSTSSTPGKTLPNWQSSSTTALDRQKLIDAVYSRHKNSRAYSSAPAVEADSLSSTKKPLKNTNQLNLWLGLGVLALAVGTMGVSWVDSYFEKKYPILSKSSTKTSQHVAAAPDTSSKSTLTDLTPQPSTTERAISASGRPIYSRGEVAQHNSLETGIWVTYVDGVYDISKFVTIHPGGERILLAAGHAIDPFWAVFSVHATPETRELLENYRIGDLMPRAEDSTAQDIESHSKGIELLFINEPERHPSLQVRSARPCNAEAHPDSLATFVTPNELFFVRNHLPVPNVDPELFRLQIEGPGIPDDYSLSIDELKTKFTHVSETVTLQCAGNRRKEMHDVRPVKGLQWQGGAISNTVWTGVRLRDVLADAGYQLPDFTLPNYAEDITHVQFDGVEGYGASIPIEKAVDPRGDVLLAFEMNGEPIPRDHGFPLRAVVPGHVAARSVKWVGKITLSDEESQSHWQQHDYKGFSPSSTLETSDYSKSNSIQELPIQSAILYPRAGDEICANDDDEVIVKGYALSGGGRHIYRVDVSADDGKTWRDAELVQMDKKPYGRQWAWTQWEAKLPAEWVSERAQEGKVTFVCKAIDSSYNSQPETFESIYNARGVLVGAWSRVQANFKSK</sequence>
<dbReference type="STRING" id="403673.A0A177WC53"/>
<keyword evidence="13" id="KW-0408">Iron</keyword>
<keyword evidence="10" id="KW-0349">Heme</keyword>
<comment type="pathway">
    <text evidence="4">Sulfur metabolism.</text>
</comment>
<evidence type="ECO:0000313" key="20">
    <source>
        <dbReference type="EMBL" id="OAJ37322.1"/>
    </source>
</evidence>
<accession>A0A177WC53</accession>
<dbReference type="FunFam" id="3.90.420.10:FF:000002">
    <property type="entry name" value="sulfite oxidase, mitochondrial"/>
    <property type="match status" value="1"/>
</dbReference>
<dbReference type="FunFam" id="2.60.40.650:FF:000002">
    <property type="entry name" value="sulfite oxidase"/>
    <property type="match status" value="1"/>
</dbReference>
<dbReference type="EC" id="1.8.3.1" evidence="6"/>
<comment type="cofactor">
    <cofactor evidence="2">
        <name>heme b</name>
        <dbReference type="ChEBI" id="CHEBI:60344"/>
    </cofactor>
</comment>
<dbReference type="VEuPathDB" id="FungiDB:BDEG_21357"/>
<dbReference type="GO" id="GO:0008482">
    <property type="term" value="F:sulfite oxidase activity"/>
    <property type="evidence" value="ECO:0007669"/>
    <property type="project" value="UniProtKB-EC"/>
</dbReference>
<keyword evidence="12" id="KW-0560">Oxidoreductase</keyword>
<dbReference type="Pfam" id="PF03404">
    <property type="entry name" value="Mo-co_dimer"/>
    <property type="match status" value="1"/>
</dbReference>
<evidence type="ECO:0000256" key="10">
    <source>
        <dbReference type="ARBA" id="ARBA00022617"/>
    </source>
</evidence>
<dbReference type="PRINTS" id="PR00407">
    <property type="entry name" value="EUMOPTERIN"/>
</dbReference>
<dbReference type="SUPFAM" id="SSF55856">
    <property type="entry name" value="Cytochrome b5-like heme/steroid binding domain"/>
    <property type="match status" value="1"/>
</dbReference>
<dbReference type="Pfam" id="PF00174">
    <property type="entry name" value="Oxidored_molyb"/>
    <property type="match status" value="1"/>
</dbReference>
<feature type="transmembrane region" description="Helical" evidence="18">
    <location>
        <begin position="78"/>
        <end position="99"/>
    </location>
</feature>
<evidence type="ECO:0000256" key="9">
    <source>
        <dbReference type="ARBA" id="ARBA00022505"/>
    </source>
</evidence>
<dbReference type="InterPro" id="IPR036374">
    <property type="entry name" value="OxRdtase_Mopterin-bd_sf"/>
</dbReference>
<protein>
    <recommendedName>
        <fullName evidence="8">Nitrate reductase [NADPH]</fullName>
        <ecNumber evidence="7">1.7.1.3</ecNumber>
        <ecNumber evidence="6">1.8.3.1</ecNumber>
    </recommendedName>
    <alternativeName>
        <fullName evidence="16">Sulfite oxidase</fullName>
    </alternativeName>
</protein>
<reference evidence="20 21" key="1">
    <citation type="submission" date="2006-10" db="EMBL/GenBank/DDBJ databases">
        <title>The Genome Sequence of Batrachochytrium dendrobatidis JEL423.</title>
        <authorList>
            <consortium name="The Broad Institute Genome Sequencing Platform"/>
            <person name="Birren B."/>
            <person name="Lander E."/>
            <person name="Galagan J."/>
            <person name="Cuomo C."/>
            <person name="Devon K."/>
            <person name="Jaffe D."/>
            <person name="Butler J."/>
            <person name="Alvarez P."/>
            <person name="Gnerre S."/>
            <person name="Grabherr M."/>
            <person name="Kleber M."/>
            <person name="Mauceli E."/>
            <person name="Brockman W."/>
            <person name="Young S."/>
            <person name="LaButti K."/>
            <person name="Sykes S."/>
            <person name="DeCaprio D."/>
            <person name="Crawford M."/>
            <person name="Koehrsen M."/>
            <person name="Engels R."/>
            <person name="Montgomery P."/>
            <person name="Pearson M."/>
            <person name="Howarth C."/>
            <person name="Larson L."/>
            <person name="White J."/>
            <person name="O'Leary S."/>
            <person name="Kodira C."/>
            <person name="Zeng Q."/>
            <person name="Yandava C."/>
            <person name="Alvarado L."/>
            <person name="Longcore J."/>
            <person name="James T."/>
        </authorList>
    </citation>
    <scope>NUCLEOTIDE SEQUENCE [LARGE SCALE GENOMIC DNA]</scope>
    <source>
        <strain evidence="20 21">JEL423</strain>
    </source>
</reference>
<evidence type="ECO:0000256" key="11">
    <source>
        <dbReference type="ARBA" id="ARBA00022723"/>
    </source>
</evidence>
<evidence type="ECO:0000256" key="16">
    <source>
        <dbReference type="ARBA" id="ARBA00070338"/>
    </source>
</evidence>
<feature type="region of interest" description="Disordered" evidence="17">
    <location>
        <begin position="121"/>
        <end position="144"/>
    </location>
</feature>
<dbReference type="Proteomes" id="UP000077115">
    <property type="component" value="Unassembled WGS sequence"/>
</dbReference>
<dbReference type="GO" id="GO:0005758">
    <property type="term" value="C:mitochondrial intermembrane space"/>
    <property type="evidence" value="ECO:0007669"/>
    <property type="project" value="UniProtKB-SubCell"/>
</dbReference>
<dbReference type="InterPro" id="IPR001199">
    <property type="entry name" value="Cyt_B5-like_heme/steroid-bd"/>
</dbReference>
<comment type="pathway">
    <text evidence="5">Energy metabolism; sulfur metabolism.</text>
</comment>
<evidence type="ECO:0000256" key="15">
    <source>
        <dbReference type="ARBA" id="ARBA00049155"/>
    </source>
</evidence>
<dbReference type="InterPro" id="IPR005066">
    <property type="entry name" value="MoCF_OxRdtse_dimer"/>
</dbReference>
<dbReference type="GO" id="GO:0030151">
    <property type="term" value="F:molybdenum ion binding"/>
    <property type="evidence" value="ECO:0007669"/>
    <property type="project" value="InterPro"/>
</dbReference>
<dbReference type="FunFam" id="3.10.120.10:FF:000007">
    <property type="entry name" value="Sulfite oxidase, mitochondrial"/>
    <property type="match status" value="1"/>
</dbReference>
<dbReference type="PANTHER" id="PTHR19372">
    <property type="entry name" value="SULFITE REDUCTASE"/>
    <property type="match status" value="1"/>
</dbReference>
<dbReference type="InterPro" id="IPR000572">
    <property type="entry name" value="OxRdtase_Mopterin-bd_dom"/>
</dbReference>
<dbReference type="SUPFAM" id="SSF81296">
    <property type="entry name" value="E set domains"/>
    <property type="match status" value="1"/>
</dbReference>
<evidence type="ECO:0000256" key="3">
    <source>
        <dbReference type="ARBA" id="ARBA00004569"/>
    </source>
</evidence>
<name>A0A177WC53_BATDL</name>
<keyword evidence="18" id="KW-1133">Transmembrane helix</keyword>
<dbReference type="Pfam" id="PF00173">
    <property type="entry name" value="Cyt-b5"/>
    <property type="match status" value="1"/>
</dbReference>
<dbReference type="InterPro" id="IPR018506">
    <property type="entry name" value="Cyt_B5_heme-BS"/>
</dbReference>
<evidence type="ECO:0000256" key="17">
    <source>
        <dbReference type="SAM" id="MobiDB-lite"/>
    </source>
</evidence>
<evidence type="ECO:0000313" key="21">
    <source>
        <dbReference type="Proteomes" id="UP000077115"/>
    </source>
</evidence>